<dbReference type="SMART" id="SM00903">
    <property type="entry name" value="Flavin_Reduct"/>
    <property type="match status" value="1"/>
</dbReference>
<proteinExistence type="predicted"/>
<organism evidence="3 4">
    <name type="scientific">Paraburkholderia caribensis MBA4</name>
    <dbReference type="NCBI Taxonomy" id="1323664"/>
    <lineage>
        <taxon>Bacteria</taxon>
        <taxon>Pseudomonadati</taxon>
        <taxon>Pseudomonadota</taxon>
        <taxon>Betaproteobacteria</taxon>
        <taxon>Burkholderiales</taxon>
        <taxon>Burkholderiaceae</taxon>
        <taxon>Paraburkholderia</taxon>
    </lineage>
</organism>
<evidence type="ECO:0000313" key="3">
    <source>
        <dbReference type="EMBL" id="ALL68311.1"/>
    </source>
</evidence>
<name>A0A0P0RHU9_9BURK</name>
<keyword evidence="1 3" id="KW-0560">Oxidoreductase</keyword>
<dbReference type="InterPro" id="IPR012349">
    <property type="entry name" value="Split_barrel_FMN-bd"/>
</dbReference>
<dbReference type="RefSeq" id="WP_233451422.1">
    <property type="nucleotide sequence ID" value="NZ_CP012747.1"/>
</dbReference>
<dbReference type="AlphaFoldDB" id="A0A0P0RHU9"/>
<gene>
    <name evidence="3" type="ORF">K788_00003330</name>
</gene>
<evidence type="ECO:0000259" key="2">
    <source>
        <dbReference type="SMART" id="SM00903"/>
    </source>
</evidence>
<dbReference type="EC" id="1.5.1.-" evidence="3"/>
<dbReference type="GO" id="GO:0042602">
    <property type="term" value="F:riboflavin reductase (NADPH) activity"/>
    <property type="evidence" value="ECO:0007669"/>
    <property type="project" value="TreeGrafter"/>
</dbReference>
<evidence type="ECO:0000256" key="1">
    <source>
        <dbReference type="ARBA" id="ARBA00023002"/>
    </source>
</evidence>
<sequence length="178" mass="18926">MDAIELEEARELVHNLMMPSSEVKRNYHNAMAALAGAVSVVTTMDDGRATGFAATAVCSVTDEPPTLLVCVNHAASVYAAFSRAEKLCVNTLSSDQVQVAKLFGGKTPQAERFAAGRWSTLSTGSPVLVEAAVAFDCSVKNRVSVGTHDVILCNVEYVSRLNNPTGLVYFGRSYHGVG</sequence>
<dbReference type="GO" id="GO:0006208">
    <property type="term" value="P:pyrimidine nucleobase catabolic process"/>
    <property type="evidence" value="ECO:0007669"/>
    <property type="project" value="TreeGrafter"/>
</dbReference>
<accession>A0A0P0RHU9</accession>
<dbReference type="PANTHER" id="PTHR30466">
    <property type="entry name" value="FLAVIN REDUCTASE"/>
    <property type="match status" value="1"/>
</dbReference>
<dbReference type="Proteomes" id="UP000019146">
    <property type="component" value="Chromosome 2"/>
</dbReference>
<protein>
    <submittedName>
        <fullName evidence="3">Conserved protein/domain typically associated with flavoprotein oxygenase, DIM6/NTAB family</fullName>
        <ecNumber evidence="3">1.5.1.-</ecNumber>
    </submittedName>
</protein>
<dbReference type="Pfam" id="PF01613">
    <property type="entry name" value="Flavin_Reduct"/>
    <property type="match status" value="1"/>
</dbReference>
<dbReference type="GeneID" id="69975160"/>
<reference evidence="3 4" key="1">
    <citation type="journal article" date="2014" name="Genome Announc.">
        <title>Draft Genome Sequence of the Haloacid-Degrading Burkholderia caribensis Strain MBA4.</title>
        <authorList>
            <person name="Pan Y."/>
            <person name="Kong K.F."/>
            <person name="Tsang J.S."/>
        </authorList>
    </citation>
    <scope>NUCLEOTIDE SEQUENCE [LARGE SCALE GENOMIC DNA]</scope>
    <source>
        <strain evidence="3 4">MBA4</strain>
    </source>
</reference>
<dbReference type="SUPFAM" id="SSF50475">
    <property type="entry name" value="FMN-binding split barrel"/>
    <property type="match status" value="1"/>
</dbReference>
<evidence type="ECO:0000313" key="4">
    <source>
        <dbReference type="Proteomes" id="UP000019146"/>
    </source>
</evidence>
<dbReference type="InterPro" id="IPR050268">
    <property type="entry name" value="NADH-dep_flavin_reductase"/>
</dbReference>
<dbReference type="InterPro" id="IPR002563">
    <property type="entry name" value="Flavin_Rdtase-like_dom"/>
</dbReference>
<dbReference type="Gene3D" id="2.30.110.10">
    <property type="entry name" value="Electron Transport, Fmn-binding Protein, Chain A"/>
    <property type="match status" value="1"/>
</dbReference>
<feature type="domain" description="Flavin reductase like" evidence="2">
    <location>
        <begin position="31"/>
        <end position="176"/>
    </location>
</feature>
<dbReference type="EMBL" id="CP012747">
    <property type="protein sequence ID" value="ALL68311.1"/>
    <property type="molecule type" value="Genomic_DNA"/>
</dbReference>
<dbReference type="GO" id="GO:0010181">
    <property type="term" value="F:FMN binding"/>
    <property type="evidence" value="ECO:0007669"/>
    <property type="project" value="InterPro"/>
</dbReference>
<dbReference type="KEGG" id="bcai:K788_00003330"/>
<dbReference type="PANTHER" id="PTHR30466:SF1">
    <property type="entry name" value="FMN REDUCTASE (NADH) RUTF"/>
    <property type="match status" value="1"/>
</dbReference>